<evidence type="ECO:0000313" key="6">
    <source>
        <dbReference type="EMBL" id="OWT54769.1"/>
    </source>
</evidence>
<organism evidence="6 7">
    <name type="scientific">Candidimonas nitroreducens</name>
    <dbReference type="NCBI Taxonomy" id="683354"/>
    <lineage>
        <taxon>Bacteria</taxon>
        <taxon>Pseudomonadati</taxon>
        <taxon>Pseudomonadota</taxon>
        <taxon>Betaproteobacteria</taxon>
        <taxon>Burkholderiales</taxon>
        <taxon>Alcaligenaceae</taxon>
        <taxon>Candidimonas</taxon>
    </lineage>
</organism>
<dbReference type="GO" id="GO:0016887">
    <property type="term" value="F:ATP hydrolysis activity"/>
    <property type="evidence" value="ECO:0007669"/>
    <property type="project" value="InterPro"/>
</dbReference>
<dbReference type="SMART" id="SM00382">
    <property type="entry name" value="AAA"/>
    <property type="match status" value="1"/>
</dbReference>
<dbReference type="RefSeq" id="WP_088605516.1">
    <property type="nucleotide sequence ID" value="NZ_NJIH01000014.1"/>
</dbReference>
<dbReference type="PANTHER" id="PTHR45772:SF9">
    <property type="entry name" value="CONSERVED COMPONENT OF ABC TRANSPORTER FOR NATURAL AMINO ACIDS"/>
    <property type="match status" value="1"/>
</dbReference>
<dbReference type="InterPro" id="IPR003593">
    <property type="entry name" value="AAA+_ATPase"/>
</dbReference>
<dbReference type="PROSITE" id="PS50893">
    <property type="entry name" value="ABC_TRANSPORTER_2"/>
    <property type="match status" value="1"/>
</dbReference>
<evidence type="ECO:0000259" key="5">
    <source>
        <dbReference type="PROSITE" id="PS50893"/>
    </source>
</evidence>
<protein>
    <submittedName>
        <fullName evidence="6">ABC transporter ATP-binding protein</fullName>
    </submittedName>
</protein>
<accession>A0A225M728</accession>
<dbReference type="OrthoDB" id="9781337at2"/>
<gene>
    <name evidence="6" type="ORF">CEY11_21660</name>
</gene>
<dbReference type="GO" id="GO:0005886">
    <property type="term" value="C:plasma membrane"/>
    <property type="evidence" value="ECO:0007669"/>
    <property type="project" value="TreeGrafter"/>
</dbReference>
<keyword evidence="4 6" id="KW-0067">ATP-binding</keyword>
<dbReference type="InterPro" id="IPR003439">
    <property type="entry name" value="ABC_transporter-like_ATP-bd"/>
</dbReference>
<dbReference type="FunFam" id="3.40.50.300:FF:000421">
    <property type="entry name" value="Branched-chain amino acid ABC transporter ATP-binding protein"/>
    <property type="match status" value="1"/>
</dbReference>
<dbReference type="InterPro" id="IPR051120">
    <property type="entry name" value="ABC_AA/LPS_Transport"/>
</dbReference>
<dbReference type="Pfam" id="PF12399">
    <property type="entry name" value="BCA_ABC_TP_C"/>
    <property type="match status" value="1"/>
</dbReference>
<keyword evidence="2" id="KW-0472">Membrane</keyword>
<dbReference type="SUPFAM" id="SSF52540">
    <property type="entry name" value="P-loop containing nucleoside triphosphate hydrolases"/>
    <property type="match status" value="1"/>
</dbReference>
<dbReference type="Pfam" id="PF00005">
    <property type="entry name" value="ABC_tran"/>
    <property type="match status" value="1"/>
</dbReference>
<keyword evidence="3" id="KW-0547">Nucleotide-binding</keyword>
<name>A0A225M728_9BURK</name>
<reference evidence="7" key="1">
    <citation type="submission" date="2017-06" db="EMBL/GenBank/DDBJ databases">
        <title>Herbaspirillum phytohormonus sp. nov., isolated from the root nodule of Robinia pseudoacacia in lead-zinc mine.</title>
        <authorList>
            <person name="Fan M."/>
            <person name="Lin Y."/>
        </authorList>
    </citation>
    <scope>NUCLEOTIDE SEQUENCE [LARGE SCALE GENOMIC DNA]</scope>
    <source>
        <strain evidence="7">SC-089</strain>
    </source>
</reference>
<sequence>MSAATASQVLKADGIRKAYRGVHALDGVSIELAAGSITGLIGPNGSGKSTLFDCICGFQARDAGSVVLDGRDLKGLSPQRIARLGLRRTFQQLRVFPELTLRQNLLAAAQAAPGFSYFRELLRTPAVRRHEREMAQRADAMLEELRLERLAGALAGGLSYGQKKLLELGMALMNEPKLLLLDEPMAGVNPTLVEGLKEELLRVNRRGVALLIVEHNLKLVFDISHSVYVLEQGRVLMHGSPAEVANDERVIEAYLGHRGPAATEQGARLD</sequence>
<evidence type="ECO:0000256" key="1">
    <source>
        <dbReference type="ARBA" id="ARBA00022448"/>
    </source>
</evidence>
<dbReference type="Gene3D" id="3.40.50.300">
    <property type="entry name" value="P-loop containing nucleotide triphosphate hydrolases"/>
    <property type="match status" value="1"/>
</dbReference>
<keyword evidence="7" id="KW-1185">Reference proteome</keyword>
<dbReference type="PROSITE" id="PS00211">
    <property type="entry name" value="ABC_TRANSPORTER_1"/>
    <property type="match status" value="1"/>
</dbReference>
<feature type="domain" description="ABC transporter" evidence="5">
    <location>
        <begin position="10"/>
        <end position="257"/>
    </location>
</feature>
<dbReference type="AlphaFoldDB" id="A0A225M728"/>
<dbReference type="InterPro" id="IPR017871">
    <property type="entry name" value="ABC_transporter-like_CS"/>
</dbReference>
<proteinExistence type="predicted"/>
<evidence type="ECO:0000256" key="4">
    <source>
        <dbReference type="ARBA" id="ARBA00022840"/>
    </source>
</evidence>
<keyword evidence="2" id="KW-1003">Cell membrane</keyword>
<keyword evidence="1" id="KW-0813">Transport</keyword>
<evidence type="ECO:0000313" key="7">
    <source>
        <dbReference type="Proteomes" id="UP000214603"/>
    </source>
</evidence>
<dbReference type="InterPro" id="IPR027417">
    <property type="entry name" value="P-loop_NTPase"/>
</dbReference>
<dbReference type="EMBL" id="NJIH01000014">
    <property type="protein sequence ID" value="OWT54769.1"/>
    <property type="molecule type" value="Genomic_DNA"/>
</dbReference>
<evidence type="ECO:0000256" key="3">
    <source>
        <dbReference type="ARBA" id="ARBA00022741"/>
    </source>
</evidence>
<dbReference type="Proteomes" id="UP000214603">
    <property type="component" value="Unassembled WGS sequence"/>
</dbReference>
<comment type="caution">
    <text evidence="6">The sequence shown here is derived from an EMBL/GenBank/DDBJ whole genome shotgun (WGS) entry which is preliminary data.</text>
</comment>
<evidence type="ECO:0000256" key="2">
    <source>
        <dbReference type="ARBA" id="ARBA00022475"/>
    </source>
</evidence>
<dbReference type="PANTHER" id="PTHR45772">
    <property type="entry name" value="CONSERVED COMPONENT OF ABC TRANSPORTER FOR NATURAL AMINO ACIDS-RELATED"/>
    <property type="match status" value="1"/>
</dbReference>
<dbReference type="InterPro" id="IPR032823">
    <property type="entry name" value="BCA_ABC_TP_C"/>
</dbReference>
<dbReference type="GO" id="GO:0005524">
    <property type="term" value="F:ATP binding"/>
    <property type="evidence" value="ECO:0007669"/>
    <property type="project" value="UniProtKB-KW"/>
</dbReference>
<dbReference type="CDD" id="cd03219">
    <property type="entry name" value="ABC_Mj1267_LivG_branched"/>
    <property type="match status" value="1"/>
</dbReference>